<gene>
    <name evidence="1" type="ORF">GTP77_11265</name>
</gene>
<protein>
    <recommendedName>
        <fullName evidence="3">Type II secretion system protein</fullName>
    </recommendedName>
</protein>
<dbReference type="Proteomes" id="UP000450676">
    <property type="component" value="Unassembled WGS sequence"/>
</dbReference>
<dbReference type="RefSeq" id="WP_161072257.1">
    <property type="nucleotide sequence ID" value="NZ_WWCU01000010.1"/>
</dbReference>
<evidence type="ECO:0008006" key="3">
    <source>
        <dbReference type="Google" id="ProtNLM"/>
    </source>
</evidence>
<dbReference type="AlphaFoldDB" id="A0A7X4KL83"/>
<accession>A0A7X4KL83</accession>
<name>A0A7X4KL83_9BURK</name>
<sequence length="244" mass="25561">MPANKPMRRQRGAVLLILLAVLALAGASLLMSAFSGGAVDKRRVQRTQMLLADATDALTGFAAANGRLPRPAVSATDGRERPQPCASDEQCTGFLPWVALGVAGEDAWGKLLRYSVTPAFTSYDYQPATAAATRTVQQRGADGELHYVAGGPACTAQLRCAALVLLSHGKHNYGVSAHGVEQANASPGADGGDEAVNATTSTHFITRAASSKPDAPGGEFDDQLAWLSLQTLYARMRAARTLPN</sequence>
<proteinExistence type="predicted"/>
<keyword evidence="2" id="KW-1185">Reference proteome</keyword>
<organism evidence="1 2">
    <name type="scientific">Pseudoduganella aquatica</name>
    <dbReference type="NCBI Taxonomy" id="2660641"/>
    <lineage>
        <taxon>Bacteria</taxon>
        <taxon>Pseudomonadati</taxon>
        <taxon>Pseudomonadota</taxon>
        <taxon>Betaproteobacteria</taxon>
        <taxon>Burkholderiales</taxon>
        <taxon>Oxalobacteraceae</taxon>
        <taxon>Telluria group</taxon>
        <taxon>Pseudoduganella</taxon>
    </lineage>
</organism>
<comment type="caution">
    <text evidence="1">The sequence shown here is derived from an EMBL/GenBank/DDBJ whole genome shotgun (WGS) entry which is preliminary data.</text>
</comment>
<dbReference type="EMBL" id="WWCU01000010">
    <property type="protein sequence ID" value="MYN07914.1"/>
    <property type="molecule type" value="Genomic_DNA"/>
</dbReference>
<evidence type="ECO:0000313" key="1">
    <source>
        <dbReference type="EMBL" id="MYN07914.1"/>
    </source>
</evidence>
<evidence type="ECO:0000313" key="2">
    <source>
        <dbReference type="Proteomes" id="UP000450676"/>
    </source>
</evidence>
<reference evidence="1 2" key="1">
    <citation type="submission" date="2019-12" db="EMBL/GenBank/DDBJ databases">
        <title>Novel species isolated from a subtropical stream in China.</title>
        <authorList>
            <person name="Lu H."/>
        </authorList>
    </citation>
    <scope>NUCLEOTIDE SEQUENCE [LARGE SCALE GENOMIC DNA]</scope>
    <source>
        <strain evidence="1 2">FT127W</strain>
    </source>
</reference>